<sequence length="480" mass="50854">MVAAICWAGLSAAPAHAAASCADLDRPTWHVVNPSTGSSLLTPWSQEADNAASYGWTEIEGTPFKASTGPADELVAVHRLYDRDTRDFQWQFAGSAAKESAEAAGYADQGVNFFASRSAIAGCTVAVSSLTKGGHHQYALPGEVAALVAQGWTQAGTTFHAAPSTPVVEPAPVPPPPPAGTDTTFSFAVMPDTQNEVGPTDQRMPARVSWLVDNKKALDLRWVLHSGDVHNWDTPDHAQFAAMSQRLEPLTAAGLPFVAAAGNHDTGAVCPGGSACPGADTSVTVRDTSTWNAYYPPSRMGLQGVFEAGHSENGWRTFAAGGVDWLVLNLELWPRTSVINWAKNVVATHPDHNVIVLTHSFLEGSGEVSTSNGGYGANSPATLWAALDDYPNVVMTFSGHVGQVANTSLTARDGHKVATFLEAMHAPTTNPVRIVTVDTAAGSIRTEVRSNFDRALPAGEQDVIRVYPYTATVTGMRWVR</sequence>
<protein>
    <recommendedName>
        <fullName evidence="6">Metallophosphoesterase</fullName>
    </recommendedName>
</protein>
<feature type="domain" description="Calcineurin-like phosphoesterase" evidence="2">
    <location>
        <begin position="206"/>
        <end position="401"/>
    </location>
</feature>
<keyword evidence="1" id="KW-0732">Signal</keyword>
<gene>
    <name evidence="4" type="ORF">GCM10009867_27530</name>
</gene>
<accession>A0ABN3UU80</accession>
<dbReference type="InterPro" id="IPR051918">
    <property type="entry name" value="STPP_CPPED1"/>
</dbReference>
<dbReference type="InterPro" id="IPR029052">
    <property type="entry name" value="Metallo-depent_PP-like"/>
</dbReference>
<evidence type="ECO:0000313" key="5">
    <source>
        <dbReference type="Proteomes" id="UP001501326"/>
    </source>
</evidence>
<dbReference type="InterPro" id="IPR043708">
    <property type="entry name" value="DUF5648"/>
</dbReference>
<feature type="domain" description="DUF5648" evidence="3">
    <location>
        <begin position="28"/>
        <end position="161"/>
    </location>
</feature>
<dbReference type="Pfam" id="PF00149">
    <property type="entry name" value="Metallophos"/>
    <property type="match status" value="1"/>
</dbReference>
<name>A0ABN3UU80_9MICO</name>
<dbReference type="Proteomes" id="UP001501326">
    <property type="component" value="Unassembled WGS sequence"/>
</dbReference>
<dbReference type="Gene3D" id="3.60.21.10">
    <property type="match status" value="1"/>
</dbReference>
<organism evidence="4 5">
    <name type="scientific">Pedococcus aerophilus</name>
    <dbReference type="NCBI Taxonomy" id="436356"/>
    <lineage>
        <taxon>Bacteria</taxon>
        <taxon>Bacillati</taxon>
        <taxon>Actinomycetota</taxon>
        <taxon>Actinomycetes</taxon>
        <taxon>Micrococcales</taxon>
        <taxon>Intrasporangiaceae</taxon>
        <taxon>Pedococcus</taxon>
    </lineage>
</organism>
<dbReference type="SUPFAM" id="SSF56300">
    <property type="entry name" value="Metallo-dependent phosphatases"/>
    <property type="match status" value="1"/>
</dbReference>
<proteinExistence type="predicted"/>
<evidence type="ECO:0000259" key="2">
    <source>
        <dbReference type="Pfam" id="PF00149"/>
    </source>
</evidence>
<comment type="caution">
    <text evidence="4">The sequence shown here is derived from an EMBL/GenBank/DDBJ whole genome shotgun (WGS) entry which is preliminary data.</text>
</comment>
<dbReference type="InterPro" id="IPR004843">
    <property type="entry name" value="Calcineurin-like_PHP"/>
</dbReference>
<dbReference type="EMBL" id="BAAARN010000003">
    <property type="protein sequence ID" value="GAA2738012.1"/>
    <property type="molecule type" value="Genomic_DNA"/>
</dbReference>
<dbReference type="PANTHER" id="PTHR43143">
    <property type="entry name" value="METALLOPHOSPHOESTERASE, CALCINEURIN SUPERFAMILY"/>
    <property type="match status" value="1"/>
</dbReference>
<dbReference type="Pfam" id="PF18885">
    <property type="entry name" value="DUF5648"/>
    <property type="match status" value="1"/>
</dbReference>
<keyword evidence="5" id="KW-1185">Reference proteome</keyword>
<dbReference type="PANTHER" id="PTHR43143:SF5">
    <property type="entry name" value="SECRETED PROTEIN"/>
    <property type="match status" value="1"/>
</dbReference>
<feature type="signal peptide" evidence="1">
    <location>
        <begin position="1"/>
        <end position="17"/>
    </location>
</feature>
<evidence type="ECO:0000259" key="3">
    <source>
        <dbReference type="Pfam" id="PF18885"/>
    </source>
</evidence>
<evidence type="ECO:0008006" key="6">
    <source>
        <dbReference type="Google" id="ProtNLM"/>
    </source>
</evidence>
<evidence type="ECO:0000256" key="1">
    <source>
        <dbReference type="SAM" id="SignalP"/>
    </source>
</evidence>
<reference evidence="4 5" key="1">
    <citation type="journal article" date="2019" name="Int. J. Syst. Evol. Microbiol.">
        <title>The Global Catalogue of Microorganisms (GCM) 10K type strain sequencing project: providing services to taxonomists for standard genome sequencing and annotation.</title>
        <authorList>
            <consortium name="The Broad Institute Genomics Platform"/>
            <consortium name="The Broad Institute Genome Sequencing Center for Infectious Disease"/>
            <person name="Wu L."/>
            <person name="Ma J."/>
        </authorList>
    </citation>
    <scope>NUCLEOTIDE SEQUENCE [LARGE SCALE GENOMIC DNA]</scope>
    <source>
        <strain evidence="4 5">JCM 16378</strain>
    </source>
</reference>
<evidence type="ECO:0000313" key="4">
    <source>
        <dbReference type="EMBL" id="GAA2738012.1"/>
    </source>
</evidence>
<feature type="chain" id="PRO_5046456379" description="Metallophosphoesterase" evidence="1">
    <location>
        <begin position="18"/>
        <end position="480"/>
    </location>
</feature>